<evidence type="ECO:0000313" key="4">
    <source>
        <dbReference type="Proteomes" id="UP001178507"/>
    </source>
</evidence>
<dbReference type="PANTHER" id="PTHR13582:SF0">
    <property type="entry name" value="M-PHASE PHOSPHOPROTEIN 6"/>
    <property type="match status" value="1"/>
</dbReference>
<protein>
    <submittedName>
        <fullName evidence="3">Uncharacterized protein</fullName>
    </submittedName>
</protein>
<reference evidence="3" key="1">
    <citation type="submission" date="2023-08" db="EMBL/GenBank/DDBJ databases">
        <authorList>
            <person name="Chen Y."/>
            <person name="Shah S."/>
            <person name="Dougan E. K."/>
            <person name="Thang M."/>
            <person name="Chan C."/>
        </authorList>
    </citation>
    <scope>NUCLEOTIDE SEQUENCE</scope>
</reference>
<dbReference type="Proteomes" id="UP001178507">
    <property type="component" value="Unassembled WGS sequence"/>
</dbReference>
<proteinExistence type="predicted"/>
<keyword evidence="2" id="KW-0812">Transmembrane</keyword>
<comment type="caution">
    <text evidence="3">The sequence shown here is derived from an EMBL/GenBank/DDBJ whole genome shotgun (WGS) entry which is preliminary data.</text>
</comment>
<gene>
    <name evidence="3" type="ORF">EVOR1521_LOCUS3667</name>
</gene>
<keyword evidence="2" id="KW-1133">Transmembrane helix</keyword>
<dbReference type="EMBL" id="CAUJNA010000225">
    <property type="protein sequence ID" value="CAJ1374007.1"/>
    <property type="molecule type" value="Genomic_DNA"/>
</dbReference>
<dbReference type="GO" id="GO:0000460">
    <property type="term" value="P:maturation of 5.8S rRNA"/>
    <property type="evidence" value="ECO:0007669"/>
    <property type="project" value="TreeGrafter"/>
</dbReference>
<evidence type="ECO:0000256" key="2">
    <source>
        <dbReference type="SAM" id="Phobius"/>
    </source>
</evidence>
<accession>A0AA36HRL3</accession>
<feature type="transmembrane region" description="Helical" evidence="2">
    <location>
        <begin position="68"/>
        <end position="92"/>
    </location>
</feature>
<feature type="compositionally biased region" description="Basic residues" evidence="1">
    <location>
        <begin position="237"/>
        <end position="246"/>
    </location>
</feature>
<organism evidence="3 4">
    <name type="scientific">Effrenium voratum</name>
    <dbReference type="NCBI Taxonomy" id="2562239"/>
    <lineage>
        <taxon>Eukaryota</taxon>
        <taxon>Sar</taxon>
        <taxon>Alveolata</taxon>
        <taxon>Dinophyceae</taxon>
        <taxon>Suessiales</taxon>
        <taxon>Symbiodiniaceae</taxon>
        <taxon>Effrenium</taxon>
    </lineage>
</organism>
<dbReference type="InterPro" id="IPR019324">
    <property type="entry name" value="MPP6"/>
</dbReference>
<keyword evidence="2" id="KW-0472">Membrane</keyword>
<sequence length="246" mass="27615">MEVEETWRHWAWSAGYQDELRKTKPGRALRRPANTGTSVAEVAGTLDFPLCHKEMGNKRRWELWHGTLLLLLPFQLAAGVASAGSLVAAVAWRDQQSLRQVIATDDKGRVAGSTAKAAPPVPPSAATGVEAHILSSNIQGLRFMQSARENEERKKLENEKLRHIEDMQWVIPGFEADVLEDAQEKRAAEQSSAVLLIHRRSYKGFNSLVEQFMKDLLKKHAEATSRAEEVDQASALRKMKQQRTRV</sequence>
<dbReference type="Pfam" id="PF10175">
    <property type="entry name" value="MPP6"/>
    <property type="match status" value="1"/>
</dbReference>
<name>A0AA36HRL3_9DINO</name>
<dbReference type="AlphaFoldDB" id="A0AA36HRL3"/>
<evidence type="ECO:0000313" key="3">
    <source>
        <dbReference type="EMBL" id="CAJ1374007.1"/>
    </source>
</evidence>
<keyword evidence="4" id="KW-1185">Reference proteome</keyword>
<feature type="region of interest" description="Disordered" evidence="1">
    <location>
        <begin position="224"/>
        <end position="246"/>
    </location>
</feature>
<evidence type="ECO:0000256" key="1">
    <source>
        <dbReference type="SAM" id="MobiDB-lite"/>
    </source>
</evidence>
<dbReference type="PANTHER" id="PTHR13582">
    <property type="entry name" value="M-PHASE PHOSPHOPROTEIN 6"/>
    <property type="match status" value="1"/>
</dbReference>